<evidence type="ECO:0000259" key="4">
    <source>
        <dbReference type="Pfam" id="PF25564"/>
    </source>
</evidence>
<dbReference type="PANTHER" id="PTHR34819:SF3">
    <property type="entry name" value="CELL SURFACE PROTEIN"/>
    <property type="match status" value="1"/>
</dbReference>
<feature type="domain" description="DUF11" evidence="3">
    <location>
        <begin position="140"/>
        <end position="249"/>
    </location>
</feature>
<dbReference type="RefSeq" id="WP_184685361.1">
    <property type="nucleotide sequence ID" value="NZ_JACHJC010000001.1"/>
</dbReference>
<accession>A0ABR6MDT5</accession>
<keyword evidence="2" id="KW-0472">Membrane</keyword>
<keyword evidence="6" id="KW-1185">Reference proteome</keyword>
<feature type="domain" description="DUF11" evidence="3">
    <location>
        <begin position="268"/>
        <end position="386"/>
    </location>
</feature>
<reference evidence="5 6" key="1">
    <citation type="submission" date="2020-08" db="EMBL/GenBank/DDBJ databases">
        <title>Sequencing the genomes of 1000 actinobacteria strains.</title>
        <authorList>
            <person name="Klenk H.-P."/>
        </authorList>
    </citation>
    <scope>NUCLEOTIDE SEQUENCE [LARGE SCALE GENOMIC DNA]</scope>
    <source>
        <strain evidence="5 6">DSM 43036</strain>
    </source>
</reference>
<dbReference type="Gene3D" id="2.60.40.10">
    <property type="entry name" value="Immunoglobulins"/>
    <property type="match status" value="2"/>
</dbReference>
<dbReference type="Pfam" id="PF01345">
    <property type="entry name" value="DUF11"/>
    <property type="match status" value="2"/>
</dbReference>
<dbReference type="GeneID" id="300293940"/>
<protein>
    <submittedName>
        <fullName evidence="5">Repeat protein (TIGR01451 family)</fullName>
    </submittedName>
</protein>
<feature type="domain" description="DUF7933" evidence="4">
    <location>
        <begin position="3"/>
        <end position="102"/>
    </location>
</feature>
<evidence type="ECO:0000313" key="5">
    <source>
        <dbReference type="EMBL" id="MBB5113536.1"/>
    </source>
</evidence>
<keyword evidence="2" id="KW-0812">Transmembrane</keyword>
<evidence type="ECO:0000256" key="2">
    <source>
        <dbReference type="SAM" id="Phobius"/>
    </source>
</evidence>
<dbReference type="PANTHER" id="PTHR34819">
    <property type="entry name" value="LARGE CYSTEINE-RICH PERIPLASMIC PROTEIN OMCB"/>
    <property type="match status" value="1"/>
</dbReference>
<dbReference type="InterPro" id="IPR047589">
    <property type="entry name" value="DUF11_rpt"/>
</dbReference>
<dbReference type="EMBL" id="JACHJC010000001">
    <property type="protein sequence ID" value="MBB5113536.1"/>
    <property type="molecule type" value="Genomic_DNA"/>
</dbReference>
<feature type="transmembrane region" description="Helical" evidence="2">
    <location>
        <begin position="430"/>
        <end position="453"/>
    </location>
</feature>
<feature type="region of interest" description="Disordered" evidence="1">
    <location>
        <begin position="392"/>
        <end position="423"/>
    </location>
</feature>
<dbReference type="Pfam" id="PF25564">
    <property type="entry name" value="DUF7933"/>
    <property type="match status" value="1"/>
</dbReference>
<dbReference type="InterPro" id="IPR051172">
    <property type="entry name" value="Chlamydia_OmcB"/>
</dbReference>
<name>A0ABR6MDT5_MICEC</name>
<sequence>MTPQLDKAFSPATIAQGQTSTLTFTITNTDDLRAKNGMSFTDDLPAGVTATGVNSTTCSDATVTAAAGATSVVFDGDIGLGAASCTVSVEVTADVVGSYTNTGCAGPDGTPIPGCASNFPSIVGINPPGSATLQVIPLVDLAVTKTATPNPYVPGAPLTYTVTVTNSGPSDAVGATVTDTLPAPGFTWTCAASTGSTCAASGSGDISDTVTVLAGGTLTYTISGTVPSSTAGDLTNTAVLTPPEGVADPGCTPSCQSTTVTPGLPTVDLAITKTATPNPYVPGAPFTYTVTITNGGPSDAVGATVTDALPEPLAGFEWTCAAGIGSTCTASGLGDINDRVTIRVGESVVYTITGTVPAGTAGDLTNTATVTPPSGAADPGCTPNCSATVVVAGPVQPTPVPPTPEPPTPKPPKPGPHKPMPPLPVTGSGVVTIASIGLAAVTLGVLLVAGLVLTRRSRRHP</sequence>
<dbReference type="NCBIfam" id="TIGR01451">
    <property type="entry name" value="B_ant_repeat"/>
    <property type="match status" value="2"/>
</dbReference>
<dbReference type="Proteomes" id="UP000618986">
    <property type="component" value="Unassembled WGS sequence"/>
</dbReference>
<proteinExistence type="predicted"/>
<keyword evidence="2" id="KW-1133">Transmembrane helix</keyword>
<dbReference type="InterPro" id="IPR001434">
    <property type="entry name" value="OmcB-like_DUF11"/>
</dbReference>
<evidence type="ECO:0000259" key="3">
    <source>
        <dbReference type="Pfam" id="PF01345"/>
    </source>
</evidence>
<evidence type="ECO:0000256" key="1">
    <source>
        <dbReference type="SAM" id="MobiDB-lite"/>
    </source>
</evidence>
<evidence type="ECO:0000313" key="6">
    <source>
        <dbReference type="Proteomes" id="UP000618986"/>
    </source>
</evidence>
<gene>
    <name evidence="5" type="ORF">FHU28_003375</name>
</gene>
<dbReference type="InterPro" id="IPR013783">
    <property type="entry name" value="Ig-like_fold"/>
</dbReference>
<comment type="caution">
    <text evidence="5">The sequence shown here is derived from an EMBL/GenBank/DDBJ whole genome shotgun (WGS) entry which is preliminary data.</text>
</comment>
<feature type="compositionally biased region" description="Pro residues" evidence="1">
    <location>
        <begin position="396"/>
        <end position="423"/>
    </location>
</feature>
<organism evidence="5 6">
    <name type="scientific">Micromonospora echinospora</name>
    <name type="common">Micromonospora purpurea</name>
    <dbReference type="NCBI Taxonomy" id="1877"/>
    <lineage>
        <taxon>Bacteria</taxon>
        <taxon>Bacillati</taxon>
        <taxon>Actinomycetota</taxon>
        <taxon>Actinomycetes</taxon>
        <taxon>Micromonosporales</taxon>
        <taxon>Micromonosporaceae</taxon>
        <taxon>Micromonospora</taxon>
    </lineage>
</organism>
<dbReference type="InterPro" id="IPR057693">
    <property type="entry name" value="DUF7933"/>
</dbReference>